<evidence type="ECO:0000313" key="1">
    <source>
        <dbReference type="EMBL" id="CDH46399.1"/>
    </source>
</evidence>
<proteinExistence type="predicted"/>
<dbReference type="RefSeq" id="WP_051497910.1">
    <property type="nucleotide sequence ID" value="NZ_CBTK010000261.1"/>
</dbReference>
<evidence type="ECO:0000313" key="2">
    <source>
        <dbReference type="Proteomes" id="UP000019184"/>
    </source>
</evidence>
<comment type="caution">
    <text evidence="1">The sequence shown here is derived from an EMBL/GenBank/DDBJ whole genome shotgun (WGS) entry which is preliminary data.</text>
</comment>
<dbReference type="EMBL" id="CBTK010000261">
    <property type="protein sequence ID" value="CDH46399.1"/>
    <property type="molecule type" value="Genomic_DNA"/>
</dbReference>
<name>A0A7U7GDR0_9GAMM</name>
<dbReference type="Proteomes" id="UP000019184">
    <property type="component" value="Unassembled WGS sequence"/>
</dbReference>
<keyword evidence="2" id="KW-1185">Reference proteome</keyword>
<reference evidence="1 2" key="1">
    <citation type="journal article" date="2014" name="ISME J.">
        <title>Candidatus Competibacter-lineage genomes retrieved from metagenomes reveal functional metabolic diversity.</title>
        <authorList>
            <person name="McIlroy S.J."/>
            <person name="Albertsen M."/>
            <person name="Andresen E.K."/>
            <person name="Saunders A.M."/>
            <person name="Kristiansen R."/>
            <person name="Stokholm-Bjerregaard M."/>
            <person name="Nielsen K.L."/>
            <person name="Nielsen P.H."/>
        </authorList>
    </citation>
    <scope>NUCLEOTIDE SEQUENCE [LARGE SCALE GENOMIC DNA]</scope>
    <source>
        <strain evidence="1 2">Run_B_J11</strain>
    </source>
</reference>
<protein>
    <submittedName>
        <fullName evidence="1">Uncharacterized protein</fullName>
    </submittedName>
</protein>
<dbReference type="OrthoDB" id="5757762at2"/>
<gene>
    <name evidence="1" type="ORF">BN874_460020</name>
</gene>
<sequence length="305" mass="34734">MLKNDAYPRFLDLQPGTYSDGHPLDTVHYLECKVILKPERFTSVKSFRDYGVLVQRAADAFKVGFSAEGVVNTKPKIREVVFLDTADFRLYRHQFILRRRIIYEDNFPVGDPEIVFKFRHPDMQKTAELDVRPNIAGSYRIKFKAEALPLKDQIGGHRLLFSHNVQFGLSQAPEEHHAAMANIARVFPCLQALATDDTEKVQLVNQTIVEEVLQDLGVLDFGKGVKAKANAALWRERGTHKPLAGEFSFQCKFQRNDELHTKAMERGKQFFTTLQQIGSDWVSLGTTKTGIVYQTQLHAPDQAQE</sequence>
<dbReference type="AlphaFoldDB" id="A0A7U7GDR0"/>
<accession>A0A7U7GDR0</accession>
<organism evidence="1 2">
    <name type="scientific">Candidatus Contendobacter odensis Run_B_J11</name>
    <dbReference type="NCBI Taxonomy" id="1400861"/>
    <lineage>
        <taxon>Bacteria</taxon>
        <taxon>Pseudomonadati</taxon>
        <taxon>Pseudomonadota</taxon>
        <taxon>Gammaproteobacteria</taxon>
        <taxon>Candidatus Competibacteraceae</taxon>
        <taxon>Candidatus Contendibacter</taxon>
    </lineage>
</organism>